<keyword evidence="1" id="KW-0812">Transmembrane</keyword>
<sequence length="152" mass="17428">MGLHITGFLVALFILLPNVLLAFLPPQNTPNYLHTSPIIFTILEQVGRIACLTLPIVFGKKIAEQNINFMTVLMGICLVIYYICWIYFFIKGREYDQLFKPLGFIPIPMAVFPALYFIFLGIWLHSFIFLVPALLFAIGHLVSSWNIYTQLK</sequence>
<dbReference type="AlphaFoldDB" id="A0A3S1BS98"/>
<gene>
    <name evidence="2" type="ORF">EJP82_04020</name>
</gene>
<accession>A0A3S1BS98</accession>
<feature type="transmembrane region" description="Helical" evidence="1">
    <location>
        <begin position="70"/>
        <end position="90"/>
    </location>
</feature>
<organism evidence="2 3">
    <name type="scientific">Paenibacillus anaericanus</name>
    <dbReference type="NCBI Taxonomy" id="170367"/>
    <lineage>
        <taxon>Bacteria</taxon>
        <taxon>Bacillati</taxon>
        <taxon>Bacillota</taxon>
        <taxon>Bacilli</taxon>
        <taxon>Bacillales</taxon>
        <taxon>Paenibacillaceae</taxon>
        <taxon>Paenibacillus</taxon>
    </lineage>
</organism>
<comment type="caution">
    <text evidence="2">The sequence shown here is derived from an EMBL/GenBank/DDBJ whole genome shotgun (WGS) entry which is preliminary data.</text>
</comment>
<dbReference type="EMBL" id="RZNY01000002">
    <property type="protein sequence ID" value="RUT48301.1"/>
    <property type="molecule type" value="Genomic_DNA"/>
</dbReference>
<proteinExistence type="predicted"/>
<keyword evidence="3" id="KW-1185">Reference proteome</keyword>
<reference evidence="2 3" key="1">
    <citation type="submission" date="2018-12" db="EMBL/GenBank/DDBJ databases">
        <authorList>
            <person name="Sun L."/>
            <person name="Chen Z."/>
        </authorList>
    </citation>
    <scope>NUCLEOTIDE SEQUENCE [LARGE SCALE GENOMIC DNA]</scope>
    <source>
        <strain evidence="2 3">DSM 15890</strain>
    </source>
</reference>
<keyword evidence="1" id="KW-0472">Membrane</keyword>
<dbReference type="OrthoDB" id="53505at2"/>
<evidence type="ECO:0000313" key="3">
    <source>
        <dbReference type="Proteomes" id="UP000279446"/>
    </source>
</evidence>
<protein>
    <submittedName>
        <fullName evidence="2">Uncharacterized protein</fullName>
    </submittedName>
</protein>
<evidence type="ECO:0000313" key="2">
    <source>
        <dbReference type="EMBL" id="RUT48301.1"/>
    </source>
</evidence>
<dbReference type="RefSeq" id="WP_127190724.1">
    <property type="nucleotide sequence ID" value="NZ_RZNY01000002.1"/>
</dbReference>
<feature type="transmembrane region" description="Helical" evidence="1">
    <location>
        <begin position="102"/>
        <end position="120"/>
    </location>
</feature>
<keyword evidence="1" id="KW-1133">Transmembrane helix</keyword>
<name>A0A3S1BS98_9BACL</name>
<evidence type="ECO:0000256" key="1">
    <source>
        <dbReference type="SAM" id="Phobius"/>
    </source>
</evidence>
<feature type="transmembrane region" description="Helical" evidence="1">
    <location>
        <begin position="127"/>
        <end position="148"/>
    </location>
</feature>
<dbReference type="Proteomes" id="UP000279446">
    <property type="component" value="Unassembled WGS sequence"/>
</dbReference>